<proteinExistence type="predicted"/>
<protein>
    <submittedName>
        <fullName evidence="1">Uncharacterized protein</fullName>
    </submittedName>
</protein>
<accession>D6TG32</accession>
<evidence type="ECO:0000313" key="2">
    <source>
        <dbReference type="Proteomes" id="UP000004508"/>
    </source>
</evidence>
<evidence type="ECO:0000313" key="1">
    <source>
        <dbReference type="EMBL" id="EFH88734.1"/>
    </source>
</evidence>
<name>D6TG32_KTERA</name>
<gene>
    <name evidence="1" type="ORF">Krac_10228</name>
</gene>
<comment type="caution">
    <text evidence="1">The sequence shown here is derived from an EMBL/GenBank/DDBJ whole genome shotgun (WGS) entry which is preliminary data.</text>
</comment>
<dbReference type="EMBL" id="ADVG01000001">
    <property type="protein sequence ID" value="EFH88734.1"/>
    <property type="molecule type" value="Genomic_DNA"/>
</dbReference>
<sequence>MQLLILLILILVIFLGSFGYMTVQYQLERQALKDEVLP</sequence>
<reference evidence="1 2" key="1">
    <citation type="journal article" date="2011" name="Stand. Genomic Sci.">
        <title>Non-contiguous finished genome sequence and contextual data of the filamentous soil bacterium Ktedonobacter racemifer type strain (SOSP1-21).</title>
        <authorList>
            <person name="Chang Y.J."/>
            <person name="Land M."/>
            <person name="Hauser L."/>
            <person name="Chertkov O."/>
            <person name="Del Rio T.G."/>
            <person name="Nolan M."/>
            <person name="Copeland A."/>
            <person name="Tice H."/>
            <person name="Cheng J.F."/>
            <person name="Lucas S."/>
            <person name="Han C."/>
            <person name="Goodwin L."/>
            <person name="Pitluck S."/>
            <person name="Ivanova N."/>
            <person name="Ovchinikova G."/>
            <person name="Pati A."/>
            <person name="Chen A."/>
            <person name="Palaniappan K."/>
            <person name="Mavromatis K."/>
            <person name="Liolios K."/>
            <person name="Brettin T."/>
            <person name="Fiebig A."/>
            <person name="Rohde M."/>
            <person name="Abt B."/>
            <person name="Goker M."/>
            <person name="Detter J.C."/>
            <person name="Woyke T."/>
            <person name="Bristow J."/>
            <person name="Eisen J.A."/>
            <person name="Markowitz V."/>
            <person name="Hugenholtz P."/>
            <person name="Kyrpides N.C."/>
            <person name="Klenk H.P."/>
            <person name="Lapidus A."/>
        </authorList>
    </citation>
    <scope>NUCLEOTIDE SEQUENCE [LARGE SCALE GENOMIC DNA]</scope>
    <source>
        <strain evidence="2">DSM 44963</strain>
    </source>
</reference>
<dbReference type="AlphaFoldDB" id="D6TG32"/>
<dbReference type="InParanoid" id="D6TG32"/>
<dbReference type="Proteomes" id="UP000004508">
    <property type="component" value="Unassembled WGS sequence"/>
</dbReference>
<organism evidence="1 2">
    <name type="scientific">Ktedonobacter racemifer DSM 44963</name>
    <dbReference type="NCBI Taxonomy" id="485913"/>
    <lineage>
        <taxon>Bacteria</taxon>
        <taxon>Bacillati</taxon>
        <taxon>Chloroflexota</taxon>
        <taxon>Ktedonobacteria</taxon>
        <taxon>Ktedonobacterales</taxon>
        <taxon>Ktedonobacteraceae</taxon>
        <taxon>Ktedonobacter</taxon>
    </lineage>
</organism>
<keyword evidence="2" id="KW-1185">Reference proteome</keyword>